<proteinExistence type="predicted"/>
<protein>
    <submittedName>
        <fullName evidence="4">Putative Zn-dependent protease</fullName>
    </submittedName>
</protein>
<organism evidence="4 5">
    <name type="scientific">Dokdonella fugitiva</name>
    <dbReference type="NCBI Taxonomy" id="328517"/>
    <lineage>
        <taxon>Bacteria</taxon>
        <taxon>Pseudomonadati</taxon>
        <taxon>Pseudomonadota</taxon>
        <taxon>Gammaproteobacteria</taxon>
        <taxon>Lysobacterales</taxon>
        <taxon>Rhodanobacteraceae</taxon>
        <taxon>Dokdonella</taxon>
    </lineage>
</organism>
<dbReference type="SMART" id="SM00028">
    <property type="entry name" value="TPR"/>
    <property type="match status" value="4"/>
</dbReference>
<evidence type="ECO:0000256" key="1">
    <source>
        <dbReference type="ARBA" id="ARBA00022737"/>
    </source>
</evidence>
<dbReference type="RefSeq" id="WP_182530431.1">
    <property type="nucleotide sequence ID" value="NZ_JACGXL010000002.1"/>
</dbReference>
<keyword evidence="3" id="KW-0732">Signal</keyword>
<reference evidence="4 5" key="1">
    <citation type="submission" date="2020-07" db="EMBL/GenBank/DDBJ databases">
        <title>Genomic Encyclopedia of Type Strains, Phase IV (KMG-V): Genome sequencing to study the core and pangenomes of soil and plant-associated prokaryotes.</title>
        <authorList>
            <person name="Whitman W."/>
        </authorList>
    </citation>
    <scope>NUCLEOTIDE SEQUENCE [LARGE SCALE GENOMIC DNA]</scope>
    <source>
        <strain evidence="4 5">RH2WT43</strain>
    </source>
</reference>
<dbReference type="Gene3D" id="1.25.40.10">
    <property type="entry name" value="Tetratricopeptide repeat domain"/>
    <property type="match status" value="3"/>
</dbReference>
<dbReference type="SUPFAM" id="SSF48452">
    <property type="entry name" value="TPR-like"/>
    <property type="match status" value="1"/>
</dbReference>
<dbReference type="InterPro" id="IPR011990">
    <property type="entry name" value="TPR-like_helical_dom_sf"/>
</dbReference>
<dbReference type="InterPro" id="IPR019734">
    <property type="entry name" value="TPR_rpt"/>
</dbReference>
<gene>
    <name evidence="4" type="ORF">FHW12_001566</name>
</gene>
<keyword evidence="1" id="KW-0677">Repeat</keyword>
<dbReference type="Pfam" id="PF13181">
    <property type="entry name" value="TPR_8"/>
    <property type="match status" value="1"/>
</dbReference>
<dbReference type="PANTHER" id="PTHR44186">
    <property type="match status" value="1"/>
</dbReference>
<keyword evidence="4" id="KW-0378">Hydrolase</keyword>
<dbReference type="GO" id="GO:0006508">
    <property type="term" value="P:proteolysis"/>
    <property type="evidence" value="ECO:0007669"/>
    <property type="project" value="UniProtKB-KW"/>
</dbReference>
<evidence type="ECO:0000256" key="3">
    <source>
        <dbReference type="SAM" id="SignalP"/>
    </source>
</evidence>
<accession>A0A839EZZ1</accession>
<dbReference type="PANTHER" id="PTHR44186:SF1">
    <property type="entry name" value="BARDET-BIEDL SYNDROME 4 PROTEIN"/>
    <property type="match status" value="1"/>
</dbReference>
<comment type="caution">
    <text evidence="4">The sequence shown here is derived from an EMBL/GenBank/DDBJ whole genome shotgun (WGS) entry which is preliminary data.</text>
</comment>
<dbReference type="Proteomes" id="UP000550401">
    <property type="component" value="Unassembled WGS sequence"/>
</dbReference>
<keyword evidence="2" id="KW-0802">TPR repeat</keyword>
<dbReference type="GO" id="GO:0008233">
    <property type="term" value="F:peptidase activity"/>
    <property type="evidence" value="ECO:0007669"/>
    <property type="project" value="UniProtKB-KW"/>
</dbReference>
<sequence>MKLSKWLIVAVCSAAMVCGTVAFAKDKKEENKYPNATRQEPKVSMSPGDQRALNKAADLVNDNKSDEALPLIQKVVDNGSASKYAQAFAHQLLAQIYWDQEKGAQSIDEYKKAIAFDALPNDSQFQLVFALAQTQIQEEKYQDALATLADWEKLTGAQTADELALKANAYYRVDQFQPAVDAMKKALSMTDKPNDSWTQILMASYFELNQFDQAAELIKGQLAKDPNNKKLINQLATVYIQGDKDQMALDLMAKAKSQGLVTTNDDYVQLAKLYAQADKPKDAAATIKEGFAKGALQGTYDNYKLQGDVCTQAEDDPCAIEGYTKAAPMSKDGNVDYQLGYLLFYSGKSKEAVDSLNKAISRGGLRQEGEAYLLRGDAQNDLGQGAAANADWQKAAGYASTKTMAEQRLKAAKSGVKINRAKKK</sequence>
<evidence type="ECO:0000256" key="2">
    <source>
        <dbReference type="ARBA" id="ARBA00022803"/>
    </source>
</evidence>
<evidence type="ECO:0000313" key="5">
    <source>
        <dbReference type="Proteomes" id="UP000550401"/>
    </source>
</evidence>
<keyword evidence="5" id="KW-1185">Reference proteome</keyword>
<dbReference type="EMBL" id="JACGXL010000002">
    <property type="protein sequence ID" value="MBA8887352.1"/>
    <property type="molecule type" value="Genomic_DNA"/>
</dbReference>
<dbReference type="AlphaFoldDB" id="A0A839EZZ1"/>
<feature type="signal peptide" evidence="3">
    <location>
        <begin position="1"/>
        <end position="24"/>
    </location>
</feature>
<feature type="chain" id="PRO_5032873699" evidence="3">
    <location>
        <begin position="25"/>
        <end position="424"/>
    </location>
</feature>
<evidence type="ECO:0000313" key="4">
    <source>
        <dbReference type="EMBL" id="MBA8887352.1"/>
    </source>
</evidence>
<name>A0A839EZZ1_9GAMM</name>
<keyword evidence="4" id="KW-0645">Protease</keyword>